<accession>A0ABP5LN98</accession>
<comment type="caution">
    <text evidence="2">The sequence shown here is derived from an EMBL/GenBank/DDBJ whole genome shotgun (WGS) entry which is preliminary data.</text>
</comment>
<feature type="signal peptide" evidence="1">
    <location>
        <begin position="1"/>
        <end position="29"/>
    </location>
</feature>
<evidence type="ECO:0000256" key="1">
    <source>
        <dbReference type="SAM" id="SignalP"/>
    </source>
</evidence>
<dbReference type="Proteomes" id="UP001501771">
    <property type="component" value="Unassembled WGS sequence"/>
</dbReference>
<sequence length="181" mass="19325">MRTQLTLGALAAVATSALTGLGVAAPATALTPSAEQATTTTTHEFGNVLECTGTIRGRGVWASLYENNTVKDVIQVVIGDGDNQVGNGREVTDGFIHDKQVHGSLKVGGKKAVIDGYAARHGKRKAVHEEYDDAGQHITVDGFHKPLATDLTLTWRQRTVQLACDNAFHYDLQVTKEDITG</sequence>
<dbReference type="RefSeq" id="WP_344154278.1">
    <property type="nucleotide sequence ID" value="NZ_BAAAQR010000010.1"/>
</dbReference>
<keyword evidence="3" id="KW-1185">Reference proteome</keyword>
<organism evidence="2 3">
    <name type="scientific">Nocardioides koreensis</name>
    <dbReference type="NCBI Taxonomy" id="433651"/>
    <lineage>
        <taxon>Bacteria</taxon>
        <taxon>Bacillati</taxon>
        <taxon>Actinomycetota</taxon>
        <taxon>Actinomycetes</taxon>
        <taxon>Propionibacteriales</taxon>
        <taxon>Nocardioidaceae</taxon>
        <taxon>Nocardioides</taxon>
    </lineage>
</organism>
<gene>
    <name evidence="2" type="ORF">GCM10009844_31670</name>
</gene>
<dbReference type="EMBL" id="BAAAQR010000010">
    <property type="protein sequence ID" value="GAA2150582.1"/>
    <property type="molecule type" value="Genomic_DNA"/>
</dbReference>
<protein>
    <submittedName>
        <fullName evidence="2">Uncharacterized protein</fullName>
    </submittedName>
</protein>
<proteinExistence type="predicted"/>
<evidence type="ECO:0000313" key="2">
    <source>
        <dbReference type="EMBL" id="GAA2150582.1"/>
    </source>
</evidence>
<name>A0ABP5LN98_9ACTN</name>
<keyword evidence="1" id="KW-0732">Signal</keyword>
<feature type="chain" id="PRO_5046730451" evidence="1">
    <location>
        <begin position="30"/>
        <end position="181"/>
    </location>
</feature>
<evidence type="ECO:0000313" key="3">
    <source>
        <dbReference type="Proteomes" id="UP001501771"/>
    </source>
</evidence>
<reference evidence="3" key="1">
    <citation type="journal article" date="2019" name="Int. J. Syst. Evol. Microbiol.">
        <title>The Global Catalogue of Microorganisms (GCM) 10K type strain sequencing project: providing services to taxonomists for standard genome sequencing and annotation.</title>
        <authorList>
            <consortium name="The Broad Institute Genomics Platform"/>
            <consortium name="The Broad Institute Genome Sequencing Center for Infectious Disease"/>
            <person name="Wu L."/>
            <person name="Ma J."/>
        </authorList>
    </citation>
    <scope>NUCLEOTIDE SEQUENCE [LARGE SCALE GENOMIC DNA]</scope>
    <source>
        <strain evidence="3">JCM 16022</strain>
    </source>
</reference>